<dbReference type="InterPro" id="IPR001509">
    <property type="entry name" value="Epimerase_deHydtase"/>
</dbReference>
<evidence type="ECO:0000313" key="4">
    <source>
        <dbReference type="Proteomes" id="UP000192513"/>
    </source>
</evidence>
<dbReference type="EMBL" id="MVIE01000001">
    <property type="protein sequence ID" value="ORB46309.1"/>
    <property type="molecule type" value="Genomic_DNA"/>
</dbReference>
<protein>
    <recommendedName>
        <fullName evidence="2">NAD-dependent epimerase/dehydratase domain-containing protein</fullName>
    </recommendedName>
</protein>
<comment type="similarity">
    <text evidence="1">Belongs to the NAD(P)-dependent epimerase/dehydratase family.</text>
</comment>
<dbReference type="STRING" id="590652.BST39_00240"/>
<feature type="domain" description="NAD-dependent epimerase/dehydratase" evidence="2">
    <location>
        <begin position="13"/>
        <end position="246"/>
    </location>
</feature>
<dbReference type="PROSITE" id="PS51257">
    <property type="entry name" value="PROKAR_LIPOPROTEIN"/>
    <property type="match status" value="1"/>
</dbReference>
<dbReference type="InterPro" id="IPR036291">
    <property type="entry name" value="NAD(P)-bd_dom_sf"/>
</dbReference>
<comment type="caution">
    <text evidence="3">The sequence shown here is derived from an EMBL/GenBank/DDBJ whole genome shotgun (WGS) entry which is preliminary data.</text>
</comment>
<dbReference type="Gene3D" id="3.40.50.720">
    <property type="entry name" value="NAD(P)-binding Rossmann-like Domain"/>
    <property type="match status" value="1"/>
</dbReference>
<organism evidence="3 4">
    <name type="scientific">Mycobacterium paraseoulense</name>
    <dbReference type="NCBI Taxonomy" id="590652"/>
    <lineage>
        <taxon>Bacteria</taxon>
        <taxon>Bacillati</taxon>
        <taxon>Actinomycetota</taxon>
        <taxon>Actinomycetes</taxon>
        <taxon>Mycobacteriales</taxon>
        <taxon>Mycobacteriaceae</taxon>
        <taxon>Mycobacterium</taxon>
    </lineage>
</organism>
<dbReference type="Proteomes" id="UP000192513">
    <property type="component" value="Unassembled WGS sequence"/>
</dbReference>
<gene>
    <name evidence="3" type="ORF">BST39_00240</name>
</gene>
<dbReference type="SUPFAM" id="SSF51735">
    <property type="entry name" value="NAD(P)-binding Rossmann-fold domains"/>
    <property type="match status" value="1"/>
</dbReference>
<evidence type="ECO:0000256" key="1">
    <source>
        <dbReference type="ARBA" id="ARBA00007637"/>
    </source>
</evidence>
<sequence length="325" mass="36444">MRARKDSNVSTYLVTGGCGFIGSSVVNSLLERGEEVFVMDDLSLGKDRWCNSLRKPTLIVHDILDADSCDQVFRDIKPQNVIHLAAQHFVPWCEEHIYEAYALNVNGTLNILESSSRHGAEAFFFASTGDVYHPNFVPHREVDPTGPVYVYGHTKFLAEQLCMRYFESKACFRTLVIGRLFNAAGPRETNPHMLAEVTRQIAREGKREVEVGNLWPLRDYVDVDSMAGVIVDTVSRVDGLEILNIGSGKAIEVREALDILASVLPFPVDFRSVPERQRPNDRPFLCPDTQRLRRTVGRAAEPFSQDTARKIFAEYPELGNGRGAS</sequence>
<dbReference type="PANTHER" id="PTHR43000">
    <property type="entry name" value="DTDP-D-GLUCOSE 4,6-DEHYDRATASE-RELATED"/>
    <property type="match status" value="1"/>
</dbReference>
<evidence type="ECO:0000313" key="3">
    <source>
        <dbReference type="EMBL" id="ORB46309.1"/>
    </source>
</evidence>
<keyword evidence="4" id="KW-1185">Reference proteome</keyword>
<dbReference type="AlphaFoldDB" id="A0A1X0IGY9"/>
<evidence type="ECO:0000259" key="2">
    <source>
        <dbReference type="Pfam" id="PF01370"/>
    </source>
</evidence>
<reference evidence="3 4" key="1">
    <citation type="submission" date="2017-02" db="EMBL/GenBank/DDBJ databases">
        <title>The new phylogeny of genus Mycobacterium.</title>
        <authorList>
            <person name="Tortoli E."/>
            <person name="Trovato A."/>
            <person name="Cirillo D.M."/>
        </authorList>
    </citation>
    <scope>NUCLEOTIDE SEQUENCE [LARGE SCALE GENOMIC DNA]</scope>
    <source>
        <strain evidence="3 4">DSM 45000</strain>
    </source>
</reference>
<dbReference type="Pfam" id="PF01370">
    <property type="entry name" value="Epimerase"/>
    <property type="match status" value="1"/>
</dbReference>
<name>A0A1X0IGY9_9MYCO</name>
<proteinExistence type="inferred from homology"/>
<accession>A0A1X0IGY9</accession>